<dbReference type="Pfam" id="PF14479">
    <property type="entry name" value="HeLo"/>
    <property type="match status" value="1"/>
</dbReference>
<dbReference type="AlphaFoldDB" id="A0A1Q5SRS5"/>
<dbReference type="PANTHER" id="PTHR37542">
    <property type="entry name" value="HELO DOMAIN-CONTAINING PROTEIN-RELATED"/>
    <property type="match status" value="1"/>
</dbReference>
<feature type="domain" description="Prion-inhibition and propagation HeLo" evidence="1">
    <location>
        <begin position="6"/>
        <end position="205"/>
    </location>
</feature>
<gene>
    <name evidence="2" type="ORF">PENSUB_13380</name>
</gene>
<dbReference type="Gene3D" id="1.20.120.1020">
    <property type="entry name" value="Prion-inhibition and propagation, HeLo domain"/>
    <property type="match status" value="1"/>
</dbReference>
<proteinExistence type="predicted"/>
<accession>A0A1Q5SRS5</accession>
<reference evidence="2 3" key="1">
    <citation type="submission" date="2016-10" db="EMBL/GenBank/DDBJ databases">
        <title>Genome sequence of the ascomycete fungus Penicillium subrubescens.</title>
        <authorList>
            <person name="De Vries R.P."/>
            <person name="Peng M."/>
            <person name="Dilokpimol A."/>
            <person name="Hilden K."/>
            <person name="Makela M.R."/>
            <person name="Grigoriev I."/>
            <person name="Riley R."/>
            <person name="Granchi Z."/>
        </authorList>
    </citation>
    <scope>NUCLEOTIDE SEQUENCE [LARGE SCALE GENOMIC DNA]</scope>
    <source>
        <strain evidence="2 3">CBS 132785</strain>
    </source>
</reference>
<comment type="caution">
    <text evidence="2">The sequence shown here is derived from an EMBL/GenBank/DDBJ whole genome shotgun (WGS) entry which is preliminary data.</text>
</comment>
<dbReference type="InterPro" id="IPR038305">
    <property type="entry name" value="HeLo_sf"/>
</dbReference>
<dbReference type="Proteomes" id="UP000186955">
    <property type="component" value="Unassembled WGS sequence"/>
</dbReference>
<sequence>MVEPVGATLGAVSLATALSGIFVSVVECVEYVELGRHFGKDFDKSQARLAALKLQITRWGVSTGALPDPRTGRYRTLEVEIDVAATAVRLLSAIQDDILEVEKKSQNIRVQLSSTGRVDLATIGPNDMAAPTWTLNSQANAIVSNRVQGVSFVRKAKWAIYEKKHFDRLLDDITENLGHLEKLLPLSVARSLQDLCRIEVDSVQSGQSEAVIDLLKDASCANNDTHLQQAVREAITSGVSGHQWERTEVDDHVKLEQGDRIAMGYPCQVPTGRVGHSFGVTIGKGHSNIHQGDIYEST</sequence>
<dbReference type="EMBL" id="MNBE01000757">
    <property type="protein sequence ID" value="OKO90663.1"/>
    <property type="molecule type" value="Genomic_DNA"/>
</dbReference>
<evidence type="ECO:0000259" key="1">
    <source>
        <dbReference type="Pfam" id="PF14479"/>
    </source>
</evidence>
<organism evidence="2 3">
    <name type="scientific">Penicillium subrubescens</name>
    <dbReference type="NCBI Taxonomy" id="1316194"/>
    <lineage>
        <taxon>Eukaryota</taxon>
        <taxon>Fungi</taxon>
        <taxon>Dikarya</taxon>
        <taxon>Ascomycota</taxon>
        <taxon>Pezizomycotina</taxon>
        <taxon>Eurotiomycetes</taxon>
        <taxon>Eurotiomycetidae</taxon>
        <taxon>Eurotiales</taxon>
        <taxon>Aspergillaceae</taxon>
        <taxon>Penicillium</taxon>
    </lineage>
</organism>
<dbReference type="OrthoDB" id="20872at2759"/>
<evidence type="ECO:0000313" key="2">
    <source>
        <dbReference type="EMBL" id="OKO90663.1"/>
    </source>
</evidence>
<evidence type="ECO:0000313" key="3">
    <source>
        <dbReference type="Proteomes" id="UP000186955"/>
    </source>
</evidence>
<dbReference type="InterPro" id="IPR029498">
    <property type="entry name" value="HeLo_dom"/>
</dbReference>
<protein>
    <submittedName>
        <fullName evidence="2">Heterokaryon incompatibility protein s</fullName>
    </submittedName>
</protein>
<dbReference type="STRING" id="1316194.A0A1Q5SRS5"/>
<keyword evidence="3" id="KW-1185">Reference proteome</keyword>
<dbReference type="PANTHER" id="PTHR37542:SF3">
    <property type="entry name" value="PRION-INHIBITION AND PROPAGATION HELO DOMAIN-CONTAINING PROTEIN"/>
    <property type="match status" value="1"/>
</dbReference>
<name>A0A1Q5SRS5_9EURO</name>